<dbReference type="InterPro" id="IPR000731">
    <property type="entry name" value="SSD"/>
</dbReference>
<feature type="domain" description="SSD" evidence="8">
    <location>
        <begin position="574"/>
        <end position="706"/>
    </location>
</feature>
<protein>
    <submittedName>
        <fullName evidence="9">MMPL family transporter</fullName>
    </submittedName>
</protein>
<dbReference type="PANTHER" id="PTHR33406">
    <property type="entry name" value="MEMBRANE PROTEIN MJ1562-RELATED"/>
    <property type="match status" value="1"/>
</dbReference>
<comment type="subcellular location">
    <subcellularLocation>
        <location evidence="1">Cell membrane</location>
        <topology evidence="1">Multi-pass membrane protein</topology>
    </subcellularLocation>
</comment>
<accession>A0ABW9GNL9</accession>
<keyword evidence="5 7" id="KW-1133">Transmembrane helix</keyword>
<sequence>MKRLISSLARVCARRRWLTIAAWVIAVGALFGSAYLVGPALQDDLEVTGSDSQAAADLLEAADPGAGEDPAPTSRIVLAGPDLSAQENVVQDVIDRLEAATGESVANPLTDPVTATRAGTLAEGGDALMLTVVGDPKEQGRVWQQDVDAALDPARSAGLEVGIGAPLGTQLDRAGSVNSELVGVIAALIVLFVALGSALAALAPVATGIIAVAGGVGSIWLLSHGYTISESAVTLAIMIGLGVGIDYTLFLLSRFRTALKEGLPPVEAAATTGHTAGEAAAMAGVTVAICAMGLAISGVEFVAWLGYATAIVVVVAVAATLTLTPAVLAAIGYRALARRDRIAVSPASVGTVGEGHAAARGGAVADADAGAPAARRGAWERLAPRLTRHPVIAGVSAAAVLVVLALPAFALQFGQSSAGDALPGSNQRVSFDLTAEYWGAGENATLLLVAEGGEESLADWQELAADIAGRDDVAAVSPPVPRDGIVSMQVTPTTGPSDTRTAELVSALRAEVVPASNVDAHVGGAVATRTDLSERISERLPWLIGTVVALSMVLVAFTFRSILLPIKAAVCNLLSIAAAFGVLVWVFQEGHGVELLGLDGPMPLDPYVPMMLFAVLFGLSMDYEVFLLTSMRQAWLRGGDARTATTRGLAETGGVISAAAIIMIAVFLSFTFSTNPVIKVFGVGLAVAVFVDATVIRLLFVPAVMTLLGRAAWWWPGHRRVPGPRRQPSATPRPIARR</sequence>
<feature type="transmembrane region" description="Helical" evidence="7">
    <location>
        <begin position="209"/>
        <end position="226"/>
    </location>
</feature>
<feature type="transmembrane region" description="Helical" evidence="7">
    <location>
        <begin position="566"/>
        <end position="587"/>
    </location>
</feature>
<evidence type="ECO:0000256" key="6">
    <source>
        <dbReference type="ARBA" id="ARBA00023136"/>
    </source>
</evidence>
<dbReference type="PROSITE" id="PS50156">
    <property type="entry name" value="SSD"/>
    <property type="match status" value="1"/>
</dbReference>
<organism evidence="9 10">
    <name type="scientific">Microbacterium mcarthurae</name>
    <dbReference type="NCBI Taxonomy" id="3035918"/>
    <lineage>
        <taxon>Bacteria</taxon>
        <taxon>Bacillati</taxon>
        <taxon>Actinomycetota</taxon>
        <taxon>Actinomycetes</taxon>
        <taxon>Micrococcales</taxon>
        <taxon>Microbacteriaceae</taxon>
        <taxon>Microbacterium</taxon>
    </lineage>
</organism>
<dbReference type="Gene3D" id="1.20.1640.10">
    <property type="entry name" value="Multidrug efflux transporter AcrB transmembrane domain"/>
    <property type="match status" value="2"/>
</dbReference>
<evidence type="ECO:0000313" key="10">
    <source>
        <dbReference type="Proteomes" id="UP001630303"/>
    </source>
</evidence>
<feature type="transmembrane region" description="Helical" evidence="7">
    <location>
        <begin position="649"/>
        <end position="672"/>
    </location>
</feature>
<proteinExistence type="inferred from homology"/>
<feature type="transmembrane region" description="Helical" evidence="7">
    <location>
        <begin position="279"/>
        <end position="299"/>
    </location>
</feature>
<keyword evidence="3" id="KW-1003">Cell membrane</keyword>
<evidence type="ECO:0000313" key="9">
    <source>
        <dbReference type="EMBL" id="MFM2721628.1"/>
    </source>
</evidence>
<comment type="similarity">
    <text evidence="2">Belongs to the resistance-nodulation-cell division (RND) (TC 2.A.6) family. MmpL subfamily.</text>
</comment>
<evidence type="ECO:0000256" key="5">
    <source>
        <dbReference type="ARBA" id="ARBA00022989"/>
    </source>
</evidence>
<dbReference type="Proteomes" id="UP001630303">
    <property type="component" value="Unassembled WGS sequence"/>
</dbReference>
<feature type="transmembrane region" description="Helical" evidence="7">
    <location>
        <begin position="20"/>
        <end position="38"/>
    </location>
</feature>
<keyword evidence="10" id="KW-1185">Reference proteome</keyword>
<feature type="transmembrane region" description="Helical" evidence="7">
    <location>
        <begin position="181"/>
        <end position="202"/>
    </location>
</feature>
<dbReference type="RefSeq" id="WP_239275965.1">
    <property type="nucleotide sequence ID" value="NZ_JAROCE010000005.1"/>
</dbReference>
<feature type="transmembrane region" description="Helical" evidence="7">
    <location>
        <begin position="232"/>
        <end position="252"/>
    </location>
</feature>
<evidence type="ECO:0000256" key="1">
    <source>
        <dbReference type="ARBA" id="ARBA00004651"/>
    </source>
</evidence>
<feature type="transmembrane region" description="Helical" evidence="7">
    <location>
        <begin position="540"/>
        <end position="559"/>
    </location>
</feature>
<evidence type="ECO:0000256" key="7">
    <source>
        <dbReference type="SAM" id="Phobius"/>
    </source>
</evidence>
<keyword evidence="6 7" id="KW-0472">Membrane</keyword>
<name>A0ABW9GNL9_9MICO</name>
<evidence type="ECO:0000256" key="4">
    <source>
        <dbReference type="ARBA" id="ARBA00022692"/>
    </source>
</evidence>
<dbReference type="SUPFAM" id="SSF82866">
    <property type="entry name" value="Multidrug efflux transporter AcrB transmembrane domain"/>
    <property type="match status" value="2"/>
</dbReference>
<dbReference type="EMBL" id="JAROCE010000005">
    <property type="protein sequence ID" value="MFM2721628.1"/>
    <property type="molecule type" value="Genomic_DNA"/>
</dbReference>
<evidence type="ECO:0000256" key="2">
    <source>
        <dbReference type="ARBA" id="ARBA00010157"/>
    </source>
</evidence>
<comment type="caution">
    <text evidence="9">The sequence shown here is derived from an EMBL/GenBank/DDBJ whole genome shotgun (WGS) entry which is preliminary data.</text>
</comment>
<evidence type="ECO:0000259" key="8">
    <source>
        <dbReference type="PROSITE" id="PS50156"/>
    </source>
</evidence>
<dbReference type="PANTHER" id="PTHR33406:SF11">
    <property type="entry name" value="MEMBRANE PROTEIN SCO6666-RELATED"/>
    <property type="match status" value="1"/>
</dbReference>
<feature type="transmembrane region" description="Helical" evidence="7">
    <location>
        <begin position="607"/>
        <end position="628"/>
    </location>
</feature>
<feature type="transmembrane region" description="Helical" evidence="7">
    <location>
        <begin position="678"/>
        <end position="700"/>
    </location>
</feature>
<evidence type="ECO:0000256" key="3">
    <source>
        <dbReference type="ARBA" id="ARBA00022475"/>
    </source>
</evidence>
<feature type="transmembrane region" description="Helical" evidence="7">
    <location>
        <begin position="391"/>
        <end position="413"/>
    </location>
</feature>
<reference evidence="9 10" key="1">
    <citation type="submission" date="2023-03" db="EMBL/GenBank/DDBJ databases">
        <title>MT1 and MT2 Draft Genomes of Novel Species.</title>
        <authorList>
            <person name="Venkateswaran K."/>
        </authorList>
    </citation>
    <scope>NUCLEOTIDE SEQUENCE [LARGE SCALE GENOMIC DNA]</scope>
    <source>
        <strain evidence="9 10">IF8SW-P5</strain>
    </source>
</reference>
<dbReference type="Pfam" id="PF03176">
    <property type="entry name" value="MMPL"/>
    <property type="match status" value="2"/>
</dbReference>
<dbReference type="InterPro" id="IPR004869">
    <property type="entry name" value="MMPL_dom"/>
</dbReference>
<gene>
    <name evidence="9" type="ORF">P5G46_14000</name>
</gene>
<dbReference type="InterPro" id="IPR050545">
    <property type="entry name" value="Mycobact_MmpL"/>
</dbReference>
<keyword evidence="4 7" id="KW-0812">Transmembrane</keyword>
<feature type="transmembrane region" description="Helical" evidence="7">
    <location>
        <begin position="305"/>
        <end position="331"/>
    </location>
</feature>